<gene>
    <name evidence="2" type="ORF">AB0C36_03220</name>
</gene>
<accession>A0ABV3D9T8</accession>
<dbReference type="Gene3D" id="3.10.450.50">
    <property type="match status" value="1"/>
</dbReference>
<proteinExistence type="predicted"/>
<dbReference type="SUPFAM" id="SSF54427">
    <property type="entry name" value="NTF2-like"/>
    <property type="match status" value="1"/>
</dbReference>
<dbReference type="EMBL" id="JBEZFP010000005">
    <property type="protein sequence ID" value="MEU8132496.1"/>
    <property type="molecule type" value="Genomic_DNA"/>
</dbReference>
<keyword evidence="3" id="KW-1185">Reference proteome</keyword>
<protein>
    <submittedName>
        <fullName evidence="2">Nuclear transport factor 2 family protein</fullName>
    </submittedName>
</protein>
<dbReference type="Pfam" id="PF14534">
    <property type="entry name" value="DUF4440"/>
    <property type="match status" value="1"/>
</dbReference>
<dbReference type="InterPro" id="IPR032710">
    <property type="entry name" value="NTF2-like_dom_sf"/>
</dbReference>
<organism evidence="2 3">
    <name type="scientific">Streptodolium elevatio</name>
    <dbReference type="NCBI Taxonomy" id="3157996"/>
    <lineage>
        <taxon>Bacteria</taxon>
        <taxon>Bacillati</taxon>
        <taxon>Actinomycetota</taxon>
        <taxon>Actinomycetes</taxon>
        <taxon>Kitasatosporales</taxon>
        <taxon>Streptomycetaceae</taxon>
        <taxon>Streptodolium</taxon>
    </lineage>
</organism>
<evidence type="ECO:0000259" key="1">
    <source>
        <dbReference type="Pfam" id="PF14534"/>
    </source>
</evidence>
<evidence type="ECO:0000313" key="3">
    <source>
        <dbReference type="Proteomes" id="UP001551482"/>
    </source>
</evidence>
<comment type="caution">
    <text evidence="2">The sequence shown here is derived from an EMBL/GenBank/DDBJ whole genome shotgun (WGS) entry which is preliminary data.</text>
</comment>
<dbReference type="Proteomes" id="UP001551482">
    <property type="component" value="Unassembled WGS sequence"/>
</dbReference>
<evidence type="ECO:0000313" key="2">
    <source>
        <dbReference type="EMBL" id="MEU8132496.1"/>
    </source>
</evidence>
<name>A0ABV3D9T8_9ACTN</name>
<reference evidence="2 3" key="1">
    <citation type="submission" date="2024-06" db="EMBL/GenBank/DDBJ databases">
        <title>The Natural Products Discovery Center: Release of the First 8490 Sequenced Strains for Exploring Actinobacteria Biosynthetic Diversity.</title>
        <authorList>
            <person name="Kalkreuter E."/>
            <person name="Kautsar S.A."/>
            <person name="Yang D."/>
            <person name="Bader C.D."/>
            <person name="Teijaro C.N."/>
            <person name="Fluegel L."/>
            <person name="Davis C.M."/>
            <person name="Simpson J.R."/>
            <person name="Lauterbach L."/>
            <person name="Steele A.D."/>
            <person name="Gui C."/>
            <person name="Meng S."/>
            <person name="Li G."/>
            <person name="Viehrig K."/>
            <person name="Ye F."/>
            <person name="Su P."/>
            <person name="Kiefer A.F."/>
            <person name="Nichols A."/>
            <person name="Cepeda A.J."/>
            <person name="Yan W."/>
            <person name="Fan B."/>
            <person name="Jiang Y."/>
            <person name="Adhikari A."/>
            <person name="Zheng C.-J."/>
            <person name="Schuster L."/>
            <person name="Cowan T.M."/>
            <person name="Smanski M.J."/>
            <person name="Chevrette M.G."/>
            <person name="De Carvalho L.P.S."/>
            <person name="Shen B."/>
        </authorList>
    </citation>
    <scope>NUCLEOTIDE SEQUENCE [LARGE SCALE GENOMIC DNA]</scope>
    <source>
        <strain evidence="2 3">NPDC048946</strain>
    </source>
</reference>
<dbReference type="RefSeq" id="WP_358348413.1">
    <property type="nucleotide sequence ID" value="NZ_JBEZFP010000005.1"/>
</dbReference>
<feature type="domain" description="DUF4440" evidence="1">
    <location>
        <begin position="14"/>
        <end position="121"/>
    </location>
</feature>
<dbReference type="InterPro" id="IPR027843">
    <property type="entry name" value="DUF4440"/>
</dbReference>
<sequence>MSNHDLSPDLSESLRNAERRLQAAQLASNVQELTELIDDAAWFTGPDGNIYTKQDDLDAHKSGHQVLSRVDEEELRVLATSDLGVTWFLGVLEGVFGGQPMVARLRYTRTWVRGESGDWKIIAAHAVLVPDGGDADVKVDQEAPQ</sequence>